<sequence>MVGNGLICATTPFALTLGRASKVNVAAWPTWIFAASASENPACTRKALTFVRTMKPVTVPLVFEL</sequence>
<organism evidence="1">
    <name type="scientific">freshwater metagenome</name>
    <dbReference type="NCBI Taxonomy" id="449393"/>
    <lineage>
        <taxon>unclassified sequences</taxon>
        <taxon>metagenomes</taxon>
        <taxon>ecological metagenomes</taxon>
    </lineage>
</organism>
<dbReference type="AlphaFoldDB" id="A0A6J7DKI8"/>
<accession>A0A6J7DKI8</accession>
<name>A0A6J7DKI8_9ZZZZ</name>
<dbReference type="EMBL" id="CAFBLI010000071">
    <property type="protein sequence ID" value="CAB4871006.1"/>
    <property type="molecule type" value="Genomic_DNA"/>
</dbReference>
<proteinExistence type="predicted"/>
<protein>
    <submittedName>
        <fullName evidence="1">Unannotated protein</fullName>
    </submittedName>
</protein>
<reference evidence="1" key="1">
    <citation type="submission" date="2020-05" db="EMBL/GenBank/DDBJ databases">
        <authorList>
            <person name="Chiriac C."/>
            <person name="Salcher M."/>
            <person name="Ghai R."/>
            <person name="Kavagutti S V."/>
        </authorList>
    </citation>
    <scope>NUCLEOTIDE SEQUENCE</scope>
</reference>
<evidence type="ECO:0000313" key="1">
    <source>
        <dbReference type="EMBL" id="CAB4871006.1"/>
    </source>
</evidence>
<gene>
    <name evidence="1" type="ORF">UFOPK3306_00936</name>
</gene>